<gene>
    <name evidence="3" type="ORF">CINCED_3A017524</name>
</gene>
<dbReference type="AlphaFoldDB" id="A0A5E4MHL9"/>
<dbReference type="InterPro" id="IPR036420">
    <property type="entry name" value="BRCT_dom_sf"/>
</dbReference>
<evidence type="ECO:0000313" key="4">
    <source>
        <dbReference type="Proteomes" id="UP000325440"/>
    </source>
</evidence>
<evidence type="ECO:0000259" key="2">
    <source>
        <dbReference type="PROSITE" id="PS50172"/>
    </source>
</evidence>
<feature type="domain" description="BRCT" evidence="2">
    <location>
        <begin position="528"/>
        <end position="630"/>
    </location>
</feature>
<dbReference type="Proteomes" id="UP000325440">
    <property type="component" value="Unassembled WGS sequence"/>
</dbReference>
<dbReference type="InterPro" id="IPR022047">
    <property type="entry name" value="Microcephalin-like"/>
</dbReference>
<feature type="domain" description="BRCT" evidence="2">
    <location>
        <begin position="172"/>
        <end position="262"/>
    </location>
</feature>
<organism evidence="3 4">
    <name type="scientific">Cinara cedri</name>
    <dbReference type="NCBI Taxonomy" id="506608"/>
    <lineage>
        <taxon>Eukaryota</taxon>
        <taxon>Metazoa</taxon>
        <taxon>Ecdysozoa</taxon>
        <taxon>Arthropoda</taxon>
        <taxon>Hexapoda</taxon>
        <taxon>Insecta</taxon>
        <taxon>Pterygota</taxon>
        <taxon>Neoptera</taxon>
        <taxon>Paraneoptera</taxon>
        <taxon>Hemiptera</taxon>
        <taxon>Sternorrhyncha</taxon>
        <taxon>Aphidomorpha</taxon>
        <taxon>Aphidoidea</taxon>
        <taxon>Aphididae</taxon>
        <taxon>Lachninae</taxon>
        <taxon>Cinara</taxon>
    </lineage>
</organism>
<evidence type="ECO:0000256" key="1">
    <source>
        <dbReference type="SAM" id="MobiDB-lite"/>
    </source>
</evidence>
<protein>
    <submittedName>
        <fullName evidence="3">BRCT domain</fullName>
    </submittedName>
</protein>
<keyword evidence="4" id="KW-1185">Reference proteome</keyword>
<dbReference type="GO" id="GO:0000278">
    <property type="term" value="P:mitotic cell cycle"/>
    <property type="evidence" value="ECO:0007669"/>
    <property type="project" value="TreeGrafter"/>
</dbReference>
<evidence type="ECO:0000313" key="3">
    <source>
        <dbReference type="EMBL" id="VVC30412.1"/>
    </source>
</evidence>
<feature type="region of interest" description="Disordered" evidence="1">
    <location>
        <begin position="70"/>
        <end position="108"/>
    </location>
</feature>
<dbReference type="Gene3D" id="3.40.50.10190">
    <property type="entry name" value="BRCT domain"/>
    <property type="match status" value="3"/>
</dbReference>
<dbReference type="EMBL" id="CABPRJ010000515">
    <property type="protein sequence ID" value="VVC30412.1"/>
    <property type="molecule type" value="Genomic_DNA"/>
</dbReference>
<dbReference type="PROSITE" id="PS50172">
    <property type="entry name" value="BRCT"/>
    <property type="match status" value="3"/>
</dbReference>
<dbReference type="PANTHER" id="PTHR14625">
    <property type="entry name" value="MICROCEPHALIN"/>
    <property type="match status" value="1"/>
</dbReference>
<proteinExistence type="predicted"/>
<dbReference type="CDD" id="cd17716">
    <property type="entry name" value="BRCT_microcephalin_rpt1"/>
    <property type="match status" value="1"/>
</dbReference>
<name>A0A5E4MHL9_9HEMI</name>
<dbReference type="OrthoDB" id="2384350at2759"/>
<reference evidence="3 4" key="1">
    <citation type="submission" date="2019-08" db="EMBL/GenBank/DDBJ databases">
        <authorList>
            <person name="Alioto T."/>
            <person name="Alioto T."/>
            <person name="Gomez Garrido J."/>
        </authorList>
    </citation>
    <scope>NUCLEOTIDE SEQUENCE [LARGE SCALE GENOMIC DNA]</scope>
</reference>
<feature type="domain" description="BRCT" evidence="2">
    <location>
        <begin position="651"/>
        <end position="729"/>
    </location>
</feature>
<dbReference type="Pfam" id="PF16589">
    <property type="entry name" value="BRCT_2"/>
    <property type="match status" value="1"/>
</dbReference>
<dbReference type="SUPFAM" id="SSF52113">
    <property type="entry name" value="BRCT domain"/>
    <property type="match status" value="3"/>
</dbReference>
<dbReference type="PANTHER" id="PTHR14625:SF3">
    <property type="entry name" value="MICROCEPHALIN"/>
    <property type="match status" value="1"/>
</dbReference>
<dbReference type="CDD" id="cd17751">
    <property type="entry name" value="BRCT_microcephalin_rpt3"/>
    <property type="match status" value="1"/>
</dbReference>
<dbReference type="SMART" id="SM00292">
    <property type="entry name" value="BRCT"/>
    <property type="match status" value="3"/>
</dbReference>
<sequence length="736" mass="83430">MSCQIPRHVLQRVSDRKTRKLAVDESDPTSSDTDIMLDSKLDIIEDSQSPLKGYRDLFGEFIPYNTPVNSANNMAPKNKLVNKTQVKKKKNQSCEKNKKTNPKKRQPRIFPTPKIIKIMQNAQTELYSIMGHSSVSSSDSSREISVESNNNLNVSGIHHLLNSPTSSSKRNTNCEVLKGVFAFVDYKLNGGCCNKGIQDQLFKLGAQVEKTFNLKVTHIVFRDGNPKTYDKAIERNIPLVSARWVHNSRVANKILDPIDYPPVDIEKFKKPLGSTYNITKHNTLQQTVRLDKKDQMFKKKRDDLVKHVNNFPVYLDENNENSTISKTSKKQNPLIERIDSQKTNDNIITILSDQLCKVLNTNDSPMPNKNIDELYLPMSIKQLRKILTPSEKENKTPTKFDSDLVQIEDCLNLNSQARRRLRKLLFPTTELPNLTIDSDSDFPSPSPQKLRISAPAKLTSSKKQKNKINTVSQNKKFNNEKTPPTKRIDKNGLGWRIPTELRPKKKKNIPKGKSMQAEKTQTSVFSRNSSTVFETPQSSLADPVVLQKIACTGMKRSEVANIKLAIQNLGKFTFDDKVKPSTTYLITKSHADRTLNMVFAMAFGCYIVSEKWIHESNIIGKWIPHQPYLITNLSEPVKKFQARRQMFGSLLTFHIFDDAGSIYISNTCEPSARQLKRLVRACGGQCTNNETTANIVVGYTFLGIGNIHEKWILDCITQGVLLNKNKYALVDSNIIT</sequence>
<dbReference type="Pfam" id="PF12738">
    <property type="entry name" value="PTCB-BRCT"/>
    <property type="match status" value="1"/>
</dbReference>
<accession>A0A5E4MHL9</accession>
<dbReference type="InterPro" id="IPR001357">
    <property type="entry name" value="BRCT_dom"/>
</dbReference>